<reference evidence="3 4" key="1">
    <citation type="submission" date="2018-06" db="EMBL/GenBank/DDBJ databases">
        <authorList>
            <consortium name="Pathogen Informatics"/>
            <person name="Doyle S."/>
        </authorList>
    </citation>
    <scope>NUCLEOTIDE SEQUENCE [LARGE SCALE GENOMIC DNA]</scope>
    <source>
        <strain evidence="3 4">NCTC10742</strain>
    </source>
</reference>
<feature type="region of interest" description="Disordered" evidence="1">
    <location>
        <begin position="139"/>
        <end position="187"/>
    </location>
</feature>
<name>A0A378SNH7_9MYCO</name>
<feature type="compositionally biased region" description="Low complexity" evidence="1">
    <location>
        <begin position="148"/>
        <end position="171"/>
    </location>
</feature>
<organism evidence="3 4">
    <name type="scientific">Mycolicibacterium gilvum</name>
    <dbReference type="NCBI Taxonomy" id="1804"/>
    <lineage>
        <taxon>Bacteria</taxon>
        <taxon>Bacillati</taxon>
        <taxon>Actinomycetota</taxon>
        <taxon>Actinomycetes</taxon>
        <taxon>Mycobacteriales</taxon>
        <taxon>Mycobacteriaceae</taxon>
        <taxon>Mycolicibacterium</taxon>
    </lineage>
</organism>
<dbReference type="AlphaFoldDB" id="A0A378SNH7"/>
<evidence type="ECO:0000313" key="3">
    <source>
        <dbReference type="EMBL" id="STZ43915.1"/>
    </source>
</evidence>
<feature type="chain" id="PRO_5039188846" evidence="2">
    <location>
        <begin position="35"/>
        <end position="187"/>
    </location>
</feature>
<keyword evidence="2" id="KW-0732">Signal</keyword>
<accession>A0A378SNH7</accession>
<evidence type="ECO:0000313" key="4">
    <source>
        <dbReference type="Proteomes" id="UP000254291"/>
    </source>
</evidence>
<evidence type="ECO:0000256" key="2">
    <source>
        <dbReference type="SAM" id="SignalP"/>
    </source>
</evidence>
<gene>
    <name evidence="3" type="ORF">NCTC10742_03145</name>
</gene>
<keyword evidence="3" id="KW-0418">Kinase</keyword>
<sequence>MSSHRSSSYRIAIAGAACCSAALFVAVAPPAASAPAYDSQGYVDSTARCSEPASVVVFGSTATSRVAICVDADGAYQYRGVRVRDGARLIAPASQSSDGAFTAVRDGVEYMASSDALVVSMGEKVIRDEEMVDFHRAGTAGTQTESDSTSAPTTTPTSTPVPSSRTATPSTSLPPPLPAEVGGGEEG</sequence>
<proteinExistence type="predicted"/>
<feature type="signal peptide" evidence="2">
    <location>
        <begin position="1"/>
        <end position="34"/>
    </location>
</feature>
<protein>
    <submittedName>
        <fullName evidence="3">Protein kinase</fullName>
    </submittedName>
</protein>
<dbReference type="RefSeq" id="WP_115328991.1">
    <property type="nucleotide sequence ID" value="NZ_JACKST010000082.1"/>
</dbReference>
<keyword evidence="3" id="KW-0808">Transferase</keyword>
<dbReference type="Proteomes" id="UP000254291">
    <property type="component" value="Unassembled WGS sequence"/>
</dbReference>
<dbReference type="EMBL" id="UGQM01000001">
    <property type="protein sequence ID" value="STZ43915.1"/>
    <property type="molecule type" value="Genomic_DNA"/>
</dbReference>
<dbReference type="GO" id="GO:0016301">
    <property type="term" value="F:kinase activity"/>
    <property type="evidence" value="ECO:0007669"/>
    <property type="project" value="UniProtKB-KW"/>
</dbReference>
<evidence type="ECO:0000256" key="1">
    <source>
        <dbReference type="SAM" id="MobiDB-lite"/>
    </source>
</evidence>